<evidence type="ECO:0000313" key="5">
    <source>
        <dbReference type="Proteomes" id="UP000001357"/>
    </source>
</evidence>
<dbReference type="Proteomes" id="UP000001357">
    <property type="component" value="Unassembled WGS sequence"/>
</dbReference>
<dbReference type="RefSeq" id="XP_001745398.1">
    <property type="nucleotide sequence ID" value="XM_001745346.1"/>
</dbReference>
<reference evidence="4 5" key="1">
    <citation type="journal article" date="2008" name="Nature">
        <title>The genome of the choanoflagellate Monosiga brevicollis and the origin of metazoans.</title>
        <authorList>
            <consortium name="JGI Sequencing"/>
            <person name="King N."/>
            <person name="Westbrook M.J."/>
            <person name="Young S.L."/>
            <person name="Kuo A."/>
            <person name="Abedin M."/>
            <person name="Chapman J."/>
            <person name="Fairclough S."/>
            <person name="Hellsten U."/>
            <person name="Isogai Y."/>
            <person name="Letunic I."/>
            <person name="Marr M."/>
            <person name="Pincus D."/>
            <person name="Putnam N."/>
            <person name="Rokas A."/>
            <person name="Wright K.J."/>
            <person name="Zuzow R."/>
            <person name="Dirks W."/>
            <person name="Good M."/>
            <person name="Goodstein D."/>
            <person name="Lemons D."/>
            <person name="Li W."/>
            <person name="Lyons J.B."/>
            <person name="Morris A."/>
            <person name="Nichols S."/>
            <person name="Richter D.J."/>
            <person name="Salamov A."/>
            <person name="Bork P."/>
            <person name="Lim W.A."/>
            <person name="Manning G."/>
            <person name="Miller W.T."/>
            <person name="McGinnis W."/>
            <person name="Shapiro H."/>
            <person name="Tjian R."/>
            <person name="Grigoriev I.V."/>
            <person name="Rokhsar D."/>
        </authorList>
    </citation>
    <scope>NUCLEOTIDE SEQUENCE [LARGE SCALE GENOMIC DNA]</scope>
    <source>
        <strain evidence="5">MX1 / ATCC 50154</strain>
    </source>
</reference>
<dbReference type="eggNOG" id="KOG0507">
    <property type="taxonomic scope" value="Eukaryota"/>
</dbReference>
<accession>A9UY77</accession>
<name>A9UY77_MONBE</name>
<proteinExistence type="predicted"/>
<dbReference type="STRING" id="81824.A9UY77"/>
<keyword evidence="5" id="KW-1185">Reference proteome</keyword>
<evidence type="ECO:0000256" key="3">
    <source>
        <dbReference type="PROSITE-ProRule" id="PRU00023"/>
    </source>
</evidence>
<feature type="repeat" description="ANK" evidence="3">
    <location>
        <begin position="33"/>
        <end position="63"/>
    </location>
</feature>
<dbReference type="PROSITE" id="PS50088">
    <property type="entry name" value="ANK_REPEAT"/>
    <property type="match status" value="2"/>
</dbReference>
<dbReference type="PROSITE" id="PS50297">
    <property type="entry name" value="ANK_REP_REGION"/>
    <property type="match status" value="2"/>
</dbReference>
<dbReference type="SUPFAM" id="SSF48403">
    <property type="entry name" value="Ankyrin repeat"/>
    <property type="match status" value="1"/>
</dbReference>
<dbReference type="InterPro" id="IPR036770">
    <property type="entry name" value="Ankyrin_rpt-contain_sf"/>
</dbReference>
<dbReference type="PRINTS" id="PR01415">
    <property type="entry name" value="ANKYRIN"/>
</dbReference>
<evidence type="ECO:0000256" key="1">
    <source>
        <dbReference type="ARBA" id="ARBA00022737"/>
    </source>
</evidence>
<dbReference type="InterPro" id="IPR002110">
    <property type="entry name" value="Ankyrin_rpt"/>
</dbReference>
<dbReference type="InParanoid" id="A9UY77"/>
<keyword evidence="2 3" id="KW-0040">ANK repeat</keyword>
<gene>
    <name evidence="4" type="ORF">MONBRDRAFT_3592</name>
</gene>
<dbReference type="OMA" id="WGANINS"/>
<dbReference type="PANTHER" id="PTHR24198">
    <property type="entry name" value="ANKYRIN REPEAT AND PROTEIN KINASE DOMAIN-CONTAINING PROTEIN"/>
    <property type="match status" value="1"/>
</dbReference>
<dbReference type="PANTHER" id="PTHR24198:SF165">
    <property type="entry name" value="ANKYRIN REPEAT-CONTAINING PROTEIN-RELATED"/>
    <property type="match status" value="1"/>
</dbReference>
<evidence type="ECO:0000313" key="4">
    <source>
        <dbReference type="EMBL" id="EDQ89976.1"/>
    </source>
</evidence>
<keyword evidence="1" id="KW-0677">Repeat</keyword>
<dbReference type="Pfam" id="PF12796">
    <property type="entry name" value="Ank_2"/>
    <property type="match status" value="1"/>
</dbReference>
<evidence type="ECO:0008006" key="6">
    <source>
        <dbReference type="Google" id="ProtNLM"/>
    </source>
</evidence>
<dbReference type="KEGG" id="mbr:MONBRDRAFT_3592"/>
<protein>
    <recommendedName>
        <fullName evidence="6">Ankyrin</fullName>
    </recommendedName>
</protein>
<dbReference type="SMART" id="SM00248">
    <property type="entry name" value="ANK"/>
    <property type="match status" value="2"/>
</dbReference>
<dbReference type="Gene3D" id="1.25.40.20">
    <property type="entry name" value="Ankyrin repeat-containing domain"/>
    <property type="match status" value="1"/>
</dbReference>
<evidence type="ECO:0000256" key="2">
    <source>
        <dbReference type="ARBA" id="ARBA00023043"/>
    </source>
</evidence>
<dbReference type="GeneID" id="5890493"/>
<feature type="repeat" description="ANK" evidence="3">
    <location>
        <begin position="1"/>
        <end position="32"/>
    </location>
</feature>
<organism evidence="4 5">
    <name type="scientific">Monosiga brevicollis</name>
    <name type="common">Choanoflagellate</name>
    <dbReference type="NCBI Taxonomy" id="81824"/>
    <lineage>
        <taxon>Eukaryota</taxon>
        <taxon>Choanoflagellata</taxon>
        <taxon>Craspedida</taxon>
        <taxon>Salpingoecidae</taxon>
        <taxon>Monosiga</taxon>
    </lineage>
</organism>
<sequence length="63" mass="6592">GATPLHIAAFNGKTDCVRLLISWGANINSVTTEGCTPLHYAAYMGKSDVVRVLLALGCDASAR</sequence>
<feature type="non-terminal residue" evidence="4">
    <location>
        <position position="1"/>
    </location>
</feature>
<dbReference type="EMBL" id="CH991549">
    <property type="protein sequence ID" value="EDQ89976.1"/>
    <property type="molecule type" value="Genomic_DNA"/>
</dbReference>
<dbReference type="AlphaFoldDB" id="A9UY77"/>
<feature type="non-terminal residue" evidence="4">
    <location>
        <position position="63"/>
    </location>
</feature>